<evidence type="ECO:0000256" key="1">
    <source>
        <dbReference type="ARBA" id="ARBA00001206"/>
    </source>
</evidence>
<keyword evidence="18" id="KW-1185">Reference proteome</keyword>
<dbReference type="EMBL" id="BAEN01000061">
    <property type="protein sequence ID" value="GAC15791.1"/>
    <property type="molecule type" value="Genomic_DNA"/>
</dbReference>
<evidence type="ECO:0000313" key="17">
    <source>
        <dbReference type="EMBL" id="GAC15791.1"/>
    </source>
</evidence>
<evidence type="ECO:0000256" key="6">
    <source>
        <dbReference type="ARBA" id="ARBA00011738"/>
    </source>
</evidence>
<comment type="subcellular location">
    <subcellularLocation>
        <location evidence="4">Cytoplasm</location>
    </subcellularLocation>
</comment>
<evidence type="ECO:0000256" key="12">
    <source>
        <dbReference type="ARBA" id="ARBA00022840"/>
    </source>
</evidence>
<dbReference type="GO" id="GO:0005524">
    <property type="term" value="F:ATP binding"/>
    <property type="evidence" value="ECO:0007669"/>
    <property type="project" value="UniProtKB-KW"/>
</dbReference>
<evidence type="ECO:0000256" key="14">
    <source>
        <dbReference type="ARBA" id="ARBA00022993"/>
    </source>
</evidence>
<dbReference type="InterPro" id="IPR043129">
    <property type="entry name" value="ATPase_NBD"/>
</dbReference>
<evidence type="ECO:0000256" key="10">
    <source>
        <dbReference type="ARBA" id="ARBA00022741"/>
    </source>
</evidence>
<protein>
    <recommendedName>
        <fullName evidence="16">Type III pantothenate kinase</fullName>
        <ecNumber evidence="7">2.7.1.33</ecNumber>
    </recommendedName>
</protein>
<comment type="similarity">
    <text evidence="15">Belongs to the type III pantothenate kinase family.</text>
</comment>
<dbReference type="PANTHER" id="PTHR34265">
    <property type="entry name" value="TYPE III PANTOTHENATE KINASE"/>
    <property type="match status" value="1"/>
</dbReference>
<evidence type="ECO:0000256" key="13">
    <source>
        <dbReference type="ARBA" id="ARBA00022958"/>
    </source>
</evidence>
<evidence type="ECO:0000256" key="5">
    <source>
        <dbReference type="ARBA" id="ARBA00005225"/>
    </source>
</evidence>
<dbReference type="EC" id="2.7.1.33" evidence="7"/>
<keyword evidence="13" id="KW-0630">Potassium</keyword>
<keyword evidence="8" id="KW-0963">Cytoplasm</keyword>
<comment type="pathway">
    <text evidence="5">Cofactor biosynthesis; coenzyme A biosynthesis; CoA from (R)-pantothenate: step 1/5.</text>
</comment>
<evidence type="ECO:0000256" key="11">
    <source>
        <dbReference type="ARBA" id="ARBA00022777"/>
    </source>
</evidence>
<evidence type="ECO:0000256" key="3">
    <source>
        <dbReference type="ARBA" id="ARBA00001972"/>
    </source>
</evidence>
<dbReference type="PANTHER" id="PTHR34265:SF1">
    <property type="entry name" value="TYPE III PANTOTHENATE KINASE"/>
    <property type="match status" value="1"/>
</dbReference>
<evidence type="ECO:0000256" key="2">
    <source>
        <dbReference type="ARBA" id="ARBA00001958"/>
    </source>
</evidence>
<gene>
    <name evidence="17" type="primary">coaX</name>
    <name evidence="17" type="ORF">GLIP_3174</name>
</gene>
<dbReference type="SUPFAM" id="SSF53067">
    <property type="entry name" value="Actin-like ATPase domain"/>
    <property type="match status" value="2"/>
</dbReference>
<proteinExistence type="inferred from homology"/>
<keyword evidence="14" id="KW-0173">Coenzyme A biosynthesis</keyword>
<dbReference type="AlphaFoldDB" id="K6XVZ2"/>
<comment type="cofactor">
    <cofactor evidence="3">
        <name>NH4(+)</name>
        <dbReference type="ChEBI" id="CHEBI:28938"/>
    </cofactor>
</comment>
<dbReference type="GO" id="GO:0015937">
    <property type="term" value="P:coenzyme A biosynthetic process"/>
    <property type="evidence" value="ECO:0007669"/>
    <property type="project" value="UniProtKB-UniPathway"/>
</dbReference>
<comment type="subunit">
    <text evidence="6">Homodimer.</text>
</comment>
<dbReference type="Gene3D" id="3.30.420.40">
    <property type="match status" value="2"/>
</dbReference>
<reference evidence="17 18" key="1">
    <citation type="journal article" date="2017" name="Antonie Van Leeuwenhoek">
        <title>Rhizobium rhizosphaerae sp. nov., a novel species isolated from rice rhizosphere.</title>
        <authorList>
            <person name="Zhao J.J."/>
            <person name="Zhang J."/>
            <person name="Zhang R.J."/>
            <person name="Zhang C.W."/>
            <person name="Yin H.Q."/>
            <person name="Zhang X.X."/>
        </authorList>
    </citation>
    <scope>NUCLEOTIDE SEQUENCE [LARGE SCALE GENOMIC DNA]</scope>
    <source>
        <strain evidence="17 18">E3</strain>
    </source>
</reference>
<evidence type="ECO:0000256" key="15">
    <source>
        <dbReference type="ARBA" id="ARBA00038036"/>
    </source>
</evidence>
<keyword evidence="12" id="KW-0067">ATP-binding</keyword>
<dbReference type="GO" id="GO:0005737">
    <property type="term" value="C:cytoplasm"/>
    <property type="evidence" value="ECO:0007669"/>
    <property type="project" value="UniProtKB-SubCell"/>
</dbReference>
<comment type="catalytic activity">
    <reaction evidence="1">
        <text>(R)-pantothenate + ATP = (R)-4'-phosphopantothenate + ADP + H(+)</text>
        <dbReference type="Rhea" id="RHEA:16373"/>
        <dbReference type="ChEBI" id="CHEBI:10986"/>
        <dbReference type="ChEBI" id="CHEBI:15378"/>
        <dbReference type="ChEBI" id="CHEBI:29032"/>
        <dbReference type="ChEBI" id="CHEBI:30616"/>
        <dbReference type="ChEBI" id="CHEBI:456216"/>
        <dbReference type="EC" id="2.7.1.33"/>
    </reaction>
</comment>
<keyword evidence="10" id="KW-0547">Nucleotide-binding</keyword>
<dbReference type="Pfam" id="PF03309">
    <property type="entry name" value="Pan_kinase"/>
    <property type="match status" value="1"/>
</dbReference>
<comment type="caution">
    <text evidence="17">The sequence shown here is derived from an EMBL/GenBank/DDBJ whole genome shotgun (WGS) entry which is preliminary data.</text>
</comment>
<dbReference type="eggNOG" id="COG1521">
    <property type="taxonomic scope" value="Bacteria"/>
</dbReference>
<evidence type="ECO:0000256" key="4">
    <source>
        <dbReference type="ARBA" id="ARBA00004496"/>
    </source>
</evidence>
<evidence type="ECO:0000256" key="8">
    <source>
        <dbReference type="ARBA" id="ARBA00022490"/>
    </source>
</evidence>
<evidence type="ECO:0000256" key="9">
    <source>
        <dbReference type="ARBA" id="ARBA00022679"/>
    </source>
</evidence>
<organism evidence="17 18">
    <name type="scientific">Aliiglaciecola lipolytica E3</name>
    <dbReference type="NCBI Taxonomy" id="1127673"/>
    <lineage>
        <taxon>Bacteria</taxon>
        <taxon>Pseudomonadati</taxon>
        <taxon>Pseudomonadota</taxon>
        <taxon>Gammaproteobacteria</taxon>
        <taxon>Alteromonadales</taxon>
        <taxon>Alteromonadaceae</taxon>
        <taxon>Aliiglaciecola</taxon>
    </lineage>
</organism>
<sequence length="192" mass="20872">MVAASVQNDEAIQLIKQQCEVNGIQFKHVVTQSEAFGIHCAYSQFKNLGVDRWLAVLGARMWTQSPVAILDLGTAATCDIIVDNQHLGGWIAPGFQLMRSAVISNTSKVFANQMTPLNIGLGKDTPECVNLGGLAMLQGFFYSAKNLISSYASEYEIFLCGGDSVMLSELLADNVTMKPDLVLEGLSRFIPH</sequence>
<dbReference type="UniPathway" id="UPA00241">
    <property type="reaction ID" value="UER00352"/>
</dbReference>
<dbReference type="GO" id="GO:0004594">
    <property type="term" value="F:pantothenate kinase activity"/>
    <property type="evidence" value="ECO:0007669"/>
    <property type="project" value="UniProtKB-EC"/>
</dbReference>
<keyword evidence="11 17" id="KW-0418">Kinase</keyword>
<name>K6XVZ2_9ALTE</name>
<dbReference type="STRING" id="1127673.GLIP_3174"/>
<evidence type="ECO:0000313" key="18">
    <source>
        <dbReference type="Proteomes" id="UP000006334"/>
    </source>
</evidence>
<keyword evidence="9 17" id="KW-0808">Transferase</keyword>
<evidence type="ECO:0000256" key="7">
    <source>
        <dbReference type="ARBA" id="ARBA00012102"/>
    </source>
</evidence>
<comment type="cofactor">
    <cofactor evidence="2">
        <name>K(+)</name>
        <dbReference type="ChEBI" id="CHEBI:29103"/>
    </cofactor>
</comment>
<accession>K6XVZ2</accession>
<dbReference type="NCBIfam" id="TIGR00671">
    <property type="entry name" value="baf"/>
    <property type="match status" value="1"/>
</dbReference>
<dbReference type="Proteomes" id="UP000006334">
    <property type="component" value="Unassembled WGS sequence"/>
</dbReference>
<dbReference type="InterPro" id="IPR004619">
    <property type="entry name" value="Type_III_PanK"/>
</dbReference>
<evidence type="ECO:0000256" key="16">
    <source>
        <dbReference type="ARBA" id="ARBA00040883"/>
    </source>
</evidence>